<gene>
    <name evidence="3" type="ORF">Tci_034102</name>
</gene>
<feature type="region of interest" description="Disordered" evidence="2">
    <location>
        <begin position="1"/>
        <end position="21"/>
    </location>
</feature>
<evidence type="ECO:0008006" key="4">
    <source>
        <dbReference type="Google" id="ProtNLM"/>
    </source>
</evidence>
<feature type="compositionally biased region" description="Polar residues" evidence="2">
    <location>
        <begin position="1"/>
        <end position="13"/>
    </location>
</feature>
<protein>
    <recommendedName>
        <fullName evidence="4">Reverse transcriptase Ty1/copia-type domain-containing protein</fullName>
    </recommendedName>
</protein>
<keyword evidence="1" id="KW-0175">Coiled coil</keyword>
<organism evidence="3">
    <name type="scientific">Tanacetum cinerariifolium</name>
    <name type="common">Dalmatian daisy</name>
    <name type="synonym">Chrysanthemum cinerariifolium</name>
    <dbReference type="NCBI Taxonomy" id="118510"/>
    <lineage>
        <taxon>Eukaryota</taxon>
        <taxon>Viridiplantae</taxon>
        <taxon>Streptophyta</taxon>
        <taxon>Embryophyta</taxon>
        <taxon>Tracheophyta</taxon>
        <taxon>Spermatophyta</taxon>
        <taxon>Magnoliopsida</taxon>
        <taxon>eudicotyledons</taxon>
        <taxon>Gunneridae</taxon>
        <taxon>Pentapetalae</taxon>
        <taxon>asterids</taxon>
        <taxon>campanulids</taxon>
        <taxon>Asterales</taxon>
        <taxon>Asteraceae</taxon>
        <taxon>Asteroideae</taxon>
        <taxon>Anthemideae</taxon>
        <taxon>Anthemidinae</taxon>
        <taxon>Tanacetum</taxon>
    </lineage>
</organism>
<evidence type="ECO:0000256" key="2">
    <source>
        <dbReference type="SAM" id="MobiDB-lite"/>
    </source>
</evidence>
<accession>A0A6L2LP78</accession>
<sequence>METKDTLPSCSNSKAQQMQQIQDKDKKSCMVSFQQLHSHLKRLSQNDLQGSQTESGFKHAFATLSCQDTKTFTGTMFLNVEQLEKQLDKEDFQEIESMAAFNAIPEFHDTLIQHLESVKKLIDERAQLKREYDSWVNERQMQTTEEKVDTSQVLDASLVDTESSRTESKEQDTSSRPGNDAHANDADIRPIYDEEPMAEIAFKSERPRISKPRCDSQVDVHNDLPKPVTTHYLPKERESASTKPHHMITSSNSRISSKNMTRFSSNDMVHNHYLEEAKTRKQERSKNSEPSLLHSARSQSTANGSKPMPRRNNQTSRIWPATKNSFVTIMTVPIAEHPRSSKNDSCVTKFLIEVNSCAKVPSNKTTNINKPVEQNGVPHKHERQIPTGHRFLILKTSVVQKKTMTHRSCLRWKPTGKIFKTVGLRWVPTGRILTSSTTKVNSEPLNGTSFNLKEEGLKVWLLKDRYLINQGFKEISSDVQAMTSDHNSSELRIHDHGNEQSNSKLVPKNHYDNPDLVPQRQDVYSSADADVPSQQELDMLFGPLYDEFFNTDHPLEQVRGNPSRPMLTRRQLATDPKMCMYVLTVSTTEPKNIKEEMDDSAWIEATQEELHQFDRLQIHQSPCGIFINKAKYTLEIPHKHGMDKGQSIGTPIATKPKLDADLSGNPVDQTDYHSKIGSLMYLTSSRPDIVQAGSSFELPAFSDADHAGCIDSCKSTSGGIQFLGDKLVSWMSKKQNCTAMSSVKAEYVALSTSCAKTEYQLADMFTKALPEDRFKYRVRRIGMSCLTPAELEVLAKESD</sequence>
<feature type="region of interest" description="Disordered" evidence="2">
    <location>
        <begin position="140"/>
        <end position="318"/>
    </location>
</feature>
<dbReference type="PANTHER" id="PTHR11439">
    <property type="entry name" value="GAG-POL-RELATED RETROTRANSPOSON"/>
    <property type="match status" value="1"/>
</dbReference>
<feature type="region of interest" description="Disordered" evidence="2">
    <location>
        <begin position="481"/>
        <end position="518"/>
    </location>
</feature>
<feature type="coiled-coil region" evidence="1">
    <location>
        <begin position="111"/>
        <end position="138"/>
    </location>
</feature>
<reference evidence="3" key="1">
    <citation type="journal article" date="2019" name="Sci. Rep.">
        <title>Draft genome of Tanacetum cinerariifolium, the natural source of mosquito coil.</title>
        <authorList>
            <person name="Yamashiro T."/>
            <person name="Shiraishi A."/>
            <person name="Satake H."/>
            <person name="Nakayama K."/>
        </authorList>
    </citation>
    <scope>NUCLEOTIDE SEQUENCE</scope>
</reference>
<proteinExistence type="predicted"/>
<feature type="compositionally biased region" description="Basic and acidic residues" evidence="2">
    <location>
        <begin position="182"/>
        <end position="192"/>
    </location>
</feature>
<dbReference type="CDD" id="cd09272">
    <property type="entry name" value="RNase_HI_RT_Ty1"/>
    <property type="match status" value="1"/>
</dbReference>
<dbReference type="AlphaFoldDB" id="A0A6L2LP78"/>
<name>A0A6L2LP78_TANCI</name>
<feature type="compositionally biased region" description="Basic and acidic residues" evidence="2">
    <location>
        <begin position="269"/>
        <end position="287"/>
    </location>
</feature>
<feature type="compositionally biased region" description="Basic and acidic residues" evidence="2">
    <location>
        <begin position="162"/>
        <end position="173"/>
    </location>
</feature>
<feature type="compositionally biased region" description="Basic and acidic residues" evidence="2">
    <location>
        <begin position="202"/>
        <end position="224"/>
    </location>
</feature>
<dbReference type="PANTHER" id="PTHR11439:SF509">
    <property type="entry name" value="RNA-DIRECTED DNA POLYMERASE"/>
    <property type="match status" value="1"/>
</dbReference>
<dbReference type="EMBL" id="BKCJ010004621">
    <property type="protein sequence ID" value="GEU62124.1"/>
    <property type="molecule type" value="Genomic_DNA"/>
</dbReference>
<feature type="compositionally biased region" description="Polar residues" evidence="2">
    <location>
        <begin position="248"/>
        <end position="268"/>
    </location>
</feature>
<evidence type="ECO:0000313" key="3">
    <source>
        <dbReference type="EMBL" id="GEU62124.1"/>
    </source>
</evidence>
<comment type="caution">
    <text evidence="3">The sequence shown here is derived from an EMBL/GenBank/DDBJ whole genome shotgun (WGS) entry which is preliminary data.</text>
</comment>
<evidence type="ECO:0000256" key="1">
    <source>
        <dbReference type="SAM" id="Coils"/>
    </source>
</evidence>
<feature type="compositionally biased region" description="Basic and acidic residues" evidence="2">
    <location>
        <begin position="487"/>
        <end position="498"/>
    </location>
</feature>